<name>A0A892ZL31_9NEIS</name>
<dbReference type="PRINTS" id="PR00081">
    <property type="entry name" value="GDHRDH"/>
</dbReference>
<organism evidence="3 4">
    <name type="scientific">Paralysiella testudinis</name>
    <dbReference type="NCBI Taxonomy" id="2809020"/>
    <lineage>
        <taxon>Bacteria</taxon>
        <taxon>Pseudomonadati</taxon>
        <taxon>Pseudomonadota</taxon>
        <taxon>Betaproteobacteria</taxon>
        <taxon>Neisseriales</taxon>
        <taxon>Neisseriaceae</taxon>
        <taxon>Paralysiella</taxon>
    </lineage>
</organism>
<reference evidence="3" key="1">
    <citation type="submission" date="2021-02" db="EMBL/GenBank/DDBJ databases">
        <title>Neisseriaceae sp. 26B isolated from the cloaca of a Common Toad-headed Turtle (Mesoclemmys nasuta).</title>
        <authorList>
            <person name="Spergser J."/>
            <person name="Busse H.-J."/>
        </authorList>
    </citation>
    <scope>NUCLEOTIDE SEQUENCE</scope>
    <source>
        <strain evidence="3">26B</strain>
    </source>
</reference>
<dbReference type="InterPro" id="IPR036291">
    <property type="entry name" value="NAD(P)-bd_dom_sf"/>
</dbReference>
<dbReference type="InterPro" id="IPR002347">
    <property type="entry name" value="SDR_fam"/>
</dbReference>
<gene>
    <name evidence="3" type="ORF">JQU52_02170</name>
</gene>
<accession>A0A892ZL31</accession>
<dbReference type="CDD" id="cd05374">
    <property type="entry name" value="17beta-HSD-like_SDR_c"/>
    <property type="match status" value="1"/>
</dbReference>
<comment type="similarity">
    <text evidence="1">Belongs to the short-chain dehydrogenases/reductases (SDR) family.</text>
</comment>
<keyword evidence="4" id="KW-1185">Reference proteome</keyword>
<protein>
    <submittedName>
        <fullName evidence="3">SDR family NAD(P)-dependent oxidoreductase</fullName>
    </submittedName>
</protein>
<dbReference type="GO" id="GO:0016491">
    <property type="term" value="F:oxidoreductase activity"/>
    <property type="evidence" value="ECO:0007669"/>
    <property type="project" value="UniProtKB-KW"/>
</dbReference>
<dbReference type="PROSITE" id="PS00061">
    <property type="entry name" value="ADH_SHORT"/>
    <property type="match status" value="1"/>
</dbReference>
<evidence type="ECO:0000256" key="2">
    <source>
        <dbReference type="ARBA" id="ARBA00023002"/>
    </source>
</evidence>
<proteinExistence type="inferred from homology"/>
<evidence type="ECO:0000313" key="4">
    <source>
        <dbReference type="Proteomes" id="UP000653156"/>
    </source>
</evidence>
<evidence type="ECO:0000313" key="3">
    <source>
        <dbReference type="EMBL" id="QRQ82244.1"/>
    </source>
</evidence>
<dbReference type="InterPro" id="IPR020904">
    <property type="entry name" value="Sc_DH/Rdtase_CS"/>
</dbReference>
<dbReference type="PANTHER" id="PTHR44169:SF6">
    <property type="entry name" value="NADPH-DEPENDENT 1-ACYLDIHYDROXYACETONE PHOSPHATE REDUCTASE"/>
    <property type="match status" value="1"/>
</dbReference>
<dbReference type="Pfam" id="PF00106">
    <property type="entry name" value="adh_short"/>
    <property type="match status" value="1"/>
</dbReference>
<dbReference type="Proteomes" id="UP000653156">
    <property type="component" value="Chromosome"/>
</dbReference>
<dbReference type="SUPFAM" id="SSF51735">
    <property type="entry name" value="NAD(P)-binding Rossmann-fold domains"/>
    <property type="match status" value="1"/>
</dbReference>
<keyword evidence="2" id="KW-0560">Oxidoreductase</keyword>
<dbReference type="KEGG" id="ptes:JQU52_02170"/>
<dbReference type="AlphaFoldDB" id="A0A892ZL31"/>
<evidence type="ECO:0000256" key="1">
    <source>
        <dbReference type="ARBA" id="ARBA00006484"/>
    </source>
</evidence>
<sequence>MKSILITGCSSGIGYATAKQLQQLGWRVFASCRQPADVARLQAEGLECLLLDVTDSAHIAAALAHIEAATGGTLDALFCNAGYGQTGAVEDIPRPALREQYETNVFGAWECIVAAMRVFRRQGHGRVLVNSSILGFAAMPWRGAYNSSKFALEGLCDTLRGEIHGSGIFVSLLEPGPIATRFRPNALVKFRQYINIDASVHRADYQAQLQRLQKEGDAAPFTLSADACAAVCVKALQAPRPKARYAVTVPTHVFWYLKRLLPTTAFDWALRRAVSGQGKNGT</sequence>
<dbReference type="Gene3D" id="3.40.50.720">
    <property type="entry name" value="NAD(P)-binding Rossmann-like Domain"/>
    <property type="match status" value="1"/>
</dbReference>
<dbReference type="EMBL" id="CP069798">
    <property type="protein sequence ID" value="QRQ82244.1"/>
    <property type="molecule type" value="Genomic_DNA"/>
</dbReference>
<dbReference type="RefSeq" id="WP_230339539.1">
    <property type="nucleotide sequence ID" value="NZ_CP069798.1"/>
</dbReference>
<dbReference type="PANTHER" id="PTHR44169">
    <property type="entry name" value="NADPH-DEPENDENT 1-ACYLDIHYDROXYACETONE PHOSPHATE REDUCTASE"/>
    <property type="match status" value="1"/>
</dbReference>